<feature type="transmembrane region" description="Helical" evidence="6">
    <location>
        <begin position="58"/>
        <end position="78"/>
    </location>
</feature>
<feature type="transmembrane region" description="Helical" evidence="6">
    <location>
        <begin position="167"/>
        <end position="184"/>
    </location>
</feature>
<feature type="transmembrane region" description="Helical" evidence="6">
    <location>
        <begin position="381"/>
        <end position="401"/>
    </location>
</feature>
<feature type="transmembrane region" description="Helical" evidence="6">
    <location>
        <begin position="319"/>
        <end position="342"/>
    </location>
</feature>
<protein>
    <submittedName>
        <fullName evidence="7">Oligosaccharide flippase family protein</fullName>
    </submittedName>
</protein>
<dbReference type="EMBL" id="CP063145">
    <property type="protein sequence ID" value="QOR73656.1"/>
    <property type="molecule type" value="Genomic_DNA"/>
</dbReference>
<organism evidence="7 8">
    <name type="scientific">Cruoricaptor ignavus</name>
    <dbReference type="NCBI Taxonomy" id="1118202"/>
    <lineage>
        <taxon>Bacteria</taxon>
        <taxon>Pseudomonadati</taxon>
        <taxon>Bacteroidota</taxon>
        <taxon>Flavobacteriia</taxon>
        <taxon>Flavobacteriales</taxon>
        <taxon>Weeksellaceae</taxon>
        <taxon>Cruoricaptor</taxon>
    </lineage>
</organism>
<evidence type="ECO:0000313" key="8">
    <source>
        <dbReference type="Proteomes" id="UP000593605"/>
    </source>
</evidence>
<evidence type="ECO:0000256" key="4">
    <source>
        <dbReference type="ARBA" id="ARBA00022989"/>
    </source>
</evidence>
<evidence type="ECO:0000256" key="1">
    <source>
        <dbReference type="ARBA" id="ARBA00004651"/>
    </source>
</evidence>
<feature type="transmembrane region" description="Helical" evidence="6">
    <location>
        <begin position="21"/>
        <end position="46"/>
    </location>
</feature>
<evidence type="ECO:0000256" key="3">
    <source>
        <dbReference type="ARBA" id="ARBA00022692"/>
    </source>
</evidence>
<keyword evidence="3 6" id="KW-0812">Transmembrane</keyword>
<evidence type="ECO:0000256" key="5">
    <source>
        <dbReference type="ARBA" id="ARBA00023136"/>
    </source>
</evidence>
<dbReference type="KEGG" id="civ:IMZ16_09100"/>
<feature type="transmembrane region" description="Helical" evidence="6">
    <location>
        <begin position="407"/>
        <end position="430"/>
    </location>
</feature>
<feature type="transmembrane region" description="Helical" evidence="6">
    <location>
        <begin position="235"/>
        <end position="262"/>
    </location>
</feature>
<accession>A0A7M1T1C0</accession>
<dbReference type="PANTHER" id="PTHR30250">
    <property type="entry name" value="PST FAMILY PREDICTED COLANIC ACID TRANSPORTER"/>
    <property type="match status" value="1"/>
</dbReference>
<dbReference type="AlphaFoldDB" id="A0A7M1T1C0"/>
<dbReference type="PANTHER" id="PTHR30250:SF11">
    <property type="entry name" value="O-ANTIGEN TRANSPORTER-RELATED"/>
    <property type="match status" value="1"/>
</dbReference>
<feature type="transmembrane region" description="Helical" evidence="6">
    <location>
        <begin position="282"/>
        <end position="299"/>
    </location>
</feature>
<reference evidence="7 8" key="1">
    <citation type="submission" date="2020-10" db="EMBL/GenBank/DDBJ databases">
        <title>Complete genome of Cruoricapor ignavus strain M1214 isolated from the blood culture of a febrile patient.</title>
        <authorList>
            <person name="Guglielmino C.J.D."/>
        </authorList>
    </citation>
    <scope>NUCLEOTIDE SEQUENCE [LARGE SCALE GENOMIC DNA]</scope>
    <source>
        <strain evidence="7 8">M1214</strain>
    </source>
</reference>
<name>A0A7M1T1C0_9FLAO</name>
<proteinExistence type="predicted"/>
<comment type="subcellular location">
    <subcellularLocation>
        <location evidence="1">Cell membrane</location>
        <topology evidence="1">Multi-pass membrane protein</topology>
    </subcellularLocation>
</comment>
<keyword evidence="5 6" id="KW-0472">Membrane</keyword>
<evidence type="ECO:0000256" key="6">
    <source>
        <dbReference type="SAM" id="Phobius"/>
    </source>
</evidence>
<feature type="transmembrane region" description="Helical" evidence="6">
    <location>
        <begin position="140"/>
        <end position="160"/>
    </location>
</feature>
<evidence type="ECO:0000256" key="2">
    <source>
        <dbReference type="ARBA" id="ARBA00022475"/>
    </source>
</evidence>
<dbReference type="InterPro" id="IPR050833">
    <property type="entry name" value="Poly_Biosynth_Transport"/>
</dbReference>
<keyword evidence="4 6" id="KW-1133">Transmembrane helix</keyword>
<dbReference type="GO" id="GO:0005886">
    <property type="term" value="C:plasma membrane"/>
    <property type="evidence" value="ECO:0007669"/>
    <property type="project" value="UniProtKB-SubCell"/>
</dbReference>
<dbReference type="Pfam" id="PF13440">
    <property type="entry name" value="Polysacc_synt_3"/>
    <property type="match status" value="1"/>
</dbReference>
<dbReference type="RefSeq" id="WP_193439773.1">
    <property type="nucleotide sequence ID" value="NZ_CP063145.1"/>
</dbReference>
<feature type="transmembrane region" description="Helical" evidence="6">
    <location>
        <begin position="190"/>
        <end position="210"/>
    </location>
</feature>
<evidence type="ECO:0000313" key="7">
    <source>
        <dbReference type="EMBL" id="QOR73656.1"/>
    </source>
</evidence>
<sequence>MLRAFRDKLFSLSSSELNRKIFSHSFWILLGNTVSKFALLGATMLMTNYLTKDEYGQFGIIKSTILTFAAFAGLELGLTATKYISQYHNKDRSKVEGIVGISNFVAIFISLVISAVIYTFSAEIAVQINAPALSKEIKLSSFIVFFSSLNGIQNGILAGLERFKEMSVNNLIAGLLSAVLLVLASKYYGLYAVVVAFGSNFLLLFLLNLVSLKKNFYSDYSINIFSKKNFEQADVLWKFSLPAILAGLMVAPVTWYCNYLLVNSPEGFSEMANFDLASQWRNTILFIPSALSQIALPMLSSSVEDKESYRTIFFKNLKLNGIVGFSAVIIFVVLSPVILMFYKEDYNNALWPLIIMFVTTGFIAVNNVIGQAIASQGKMWLGFYVNLLWAIVLISSSLLFINYFKLGAVGISLAYLVSYLFHTFVQYLLIKKGLNIK</sequence>
<feature type="transmembrane region" description="Helical" evidence="6">
    <location>
        <begin position="348"/>
        <end position="369"/>
    </location>
</feature>
<keyword evidence="2" id="KW-1003">Cell membrane</keyword>
<gene>
    <name evidence="7" type="ORF">IMZ16_09100</name>
</gene>
<feature type="transmembrane region" description="Helical" evidence="6">
    <location>
        <begin position="98"/>
        <end position="120"/>
    </location>
</feature>
<dbReference type="Proteomes" id="UP000593605">
    <property type="component" value="Chromosome"/>
</dbReference>